<sequence length="214" mass="24263">MEKIEVVVCFDLWNTLVATATELRNGYAGVLTGLGAPSHEIYPFVRDTLMASSLGYEQLALALLERFRIGASREAARLIAELWSLENSSARWLKNAERALHKSRTPGTSLVLVTNTTAPAWSQVDAKLGVASHFDRLFLSFNRHVAKPSPTVWQEVEGWYQDVPPERFWMVGDREEDDLRVPKSRGWNTVHIQSERDLKSVHLAVHLPLLAWWC</sequence>
<keyword evidence="1" id="KW-0378">Hydrolase</keyword>
<gene>
    <name evidence="3" type="ORF">A2853_04250</name>
</gene>
<dbReference type="InterPro" id="IPR051400">
    <property type="entry name" value="HAD-like_hydrolase"/>
</dbReference>
<evidence type="ECO:0000256" key="1">
    <source>
        <dbReference type="ARBA" id="ARBA00022801"/>
    </source>
</evidence>
<evidence type="ECO:0000313" key="3">
    <source>
        <dbReference type="EMBL" id="OGG57407.1"/>
    </source>
</evidence>
<dbReference type="PANTHER" id="PTHR46470">
    <property type="entry name" value="N-ACYLNEURAMINATE-9-PHOSPHATASE"/>
    <property type="match status" value="1"/>
</dbReference>
<dbReference type="GO" id="GO:0016787">
    <property type="term" value="F:hydrolase activity"/>
    <property type="evidence" value="ECO:0007669"/>
    <property type="project" value="UniProtKB-KW"/>
</dbReference>
<dbReference type="CDD" id="cd01427">
    <property type="entry name" value="HAD_like"/>
    <property type="match status" value="1"/>
</dbReference>
<evidence type="ECO:0000256" key="2">
    <source>
        <dbReference type="ARBA" id="ARBA00022842"/>
    </source>
</evidence>
<organism evidence="3 4">
    <name type="scientific">Candidatus Kaiserbacteria bacterium RIFCSPHIGHO2_01_FULL_55_17</name>
    <dbReference type="NCBI Taxonomy" id="1798484"/>
    <lineage>
        <taxon>Bacteria</taxon>
        <taxon>Candidatus Kaiseribacteriota</taxon>
    </lineage>
</organism>
<dbReference type="SUPFAM" id="SSF56784">
    <property type="entry name" value="HAD-like"/>
    <property type="match status" value="1"/>
</dbReference>
<proteinExistence type="predicted"/>
<dbReference type="InterPro" id="IPR023214">
    <property type="entry name" value="HAD_sf"/>
</dbReference>
<reference evidence="3 4" key="1">
    <citation type="journal article" date="2016" name="Nat. Commun.">
        <title>Thousands of microbial genomes shed light on interconnected biogeochemical processes in an aquifer system.</title>
        <authorList>
            <person name="Anantharaman K."/>
            <person name="Brown C.T."/>
            <person name="Hug L.A."/>
            <person name="Sharon I."/>
            <person name="Castelle C.J."/>
            <person name="Probst A.J."/>
            <person name="Thomas B.C."/>
            <person name="Singh A."/>
            <person name="Wilkins M.J."/>
            <person name="Karaoz U."/>
            <person name="Brodie E.L."/>
            <person name="Williams K.H."/>
            <person name="Hubbard S.S."/>
            <person name="Banfield J.F."/>
        </authorList>
    </citation>
    <scope>NUCLEOTIDE SEQUENCE [LARGE SCALE GENOMIC DNA]</scope>
</reference>
<evidence type="ECO:0008006" key="5">
    <source>
        <dbReference type="Google" id="ProtNLM"/>
    </source>
</evidence>
<keyword evidence="2" id="KW-0460">Magnesium</keyword>
<protein>
    <recommendedName>
        <fullName evidence="5">Haloacid dehalogenase</fullName>
    </recommendedName>
</protein>
<dbReference type="Proteomes" id="UP000177958">
    <property type="component" value="Unassembled WGS sequence"/>
</dbReference>
<name>A0A1F6D7U8_9BACT</name>
<dbReference type="Gene3D" id="3.40.50.1000">
    <property type="entry name" value="HAD superfamily/HAD-like"/>
    <property type="match status" value="1"/>
</dbReference>
<dbReference type="AlphaFoldDB" id="A0A1F6D7U8"/>
<comment type="caution">
    <text evidence="3">The sequence shown here is derived from an EMBL/GenBank/DDBJ whole genome shotgun (WGS) entry which is preliminary data.</text>
</comment>
<evidence type="ECO:0000313" key="4">
    <source>
        <dbReference type="Proteomes" id="UP000177958"/>
    </source>
</evidence>
<dbReference type="EMBL" id="MFKX01000028">
    <property type="protein sequence ID" value="OGG57407.1"/>
    <property type="molecule type" value="Genomic_DNA"/>
</dbReference>
<dbReference type="Pfam" id="PF00702">
    <property type="entry name" value="Hydrolase"/>
    <property type="match status" value="1"/>
</dbReference>
<dbReference type="InterPro" id="IPR036412">
    <property type="entry name" value="HAD-like_sf"/>
</dbReference>
<accession>A0A1F6D7U8</accession>